<comment type="caution">
    <text evidence="3">The sequence shown here is derived from an EMBL/GenBank/DDBJ whole genome shotgun (WGS) entry which is preliminary data.</text>
</comment>
<evidence type="ECO:0000256" key="2">
    <source>
        <dbReference type="SAM" id="Phobius"/>
    </source>
</evidence>
<keyword evidence="4" id="KW-1185">Reference proteome</keyword>
<evidence type="ECO:0000256" key="1">
    <source>
        <dbReference type="SAM" id="MobiDB-lite"/>
    </source>
</evidence>
<evidence type="ECO:0000313" key="4">
    <source>
        <dbReference type="Proteomes" id="UP000032545"/>
    </source>
</evidence>
<protein>
    <submittedName>
        <fullName evidence="3">Uncharacterized protein</fullName>
    </submittedName>
</protein>
<proteinExistence type="predicted"/>
<reference evidence="4" key="1">
    <citation type="submission" date="2015-02" db="EMBL/GenBank/DDBJ databases">
        <title>Draft Genome of Frankia sp. CpI1-S.</title>
        <authorList>
            <person name="Oshone R.T."/>
            <person name="Ngom M."/>
            <person name="Ghodhbane-Gtari F."/>
            <person name="Gtari M."/>
            <person name="Morris K."/>
            <person name="Thomas K."/>
            <person name="Sen A."/>
            <person name="Tisa L.S."/>
        </authorList>
    </citation>
    <scope>NUCLEOTIDE SEQUENCE [LARGE SCALE GENOMIC DNA]</scope>
    <source>
        <strain evidence="4">CpI1-S</strain>
    </source>
</reference>
<sequence length="296" mass="30689">MPGHRPASFGPFPAEAGTNGFPPVAAPGRDDALPVPNALTAPAPDRGRSASLPGLLPGLPPQGADSSEPATSGAGEGALRTGADRTGADRNADRNKVLVDRRLLIGGGGLLLALVIVFGVLAFTGGKGSGGESVTAAAQGRPAGAGTATAAPGTAGRAGGNPRDVLRSLLNPAVMTGCADPGRSDSAYADATLLCKTPSGMEVTAFHFPNRSALDRQIGARETFYTDEGNCDDGQQSSERWSSPAEATGGNRLCYFFANRFYEFWTYDDHLIAFSADDPTAARMNDWWHSFDPLRR</sequence>
<evidence type="ECO:0000313" key="3">
    <source>
        <dbReference type="EMBL" id="KJE24192.1"/>
    </source>
</evidence>
<keyword evidence="2" id="KW-0472">Membrane</keyword>
<dbReference type="EMBL" id="JYFN01000008">
    <property type="protein sequence ID" value="KJE24192.1"/>
    <property type="molecule type" value="Genomic_DNA"/>
</dbReference>
<dbReference type="AlphaFoldDB" id="A0A0D8BLB3"/>
<dbReference type="Proteomes" id="UP000032545">
    <property type="component" value="Unassembled WGS sequence"/>
</dbReference>
<keyword evidence="2" id="KW-0812">Transmembrane</keyword>
<gene>
    <name evidence="3" type="ORF">FF36_01595</name>
</gene>
<feature type="region of interest" description="Disordered" evidence="1">
    <location>
        <begin position="226"/>
        <end position="246"/>
    </location>
</feature>
<dbReference type="RefSeq" id="WP_044884284.1">
    <property type="nucleotide sequence ID" value="NZ_JYFN01000008.1"/>
</dbReference>
<dbReference type="PATRIC" id="fig|1502723.3.peg.6166"/>
<reference evidence="3 4" key="2">
    <citation type="journal article" date="2016" name="Genome Announc.">
        <title>Permanent Draft Genome Sequences for Two Variants of Frankia sp. Strain CpI1, the First Frankia Strain Isolated from Root Nodules of Comptonia peregrina.</title>
        <authorList>
            <person name="Oshone R."/>
            <person name="Hurst S.G.IV."/>
            <person name="Abebe-Akele F."/>
            <person name="Simpson S."/>
            <person name="Morris K."/>
            <person name="Thomas W.K."/>
            <person name="Tisa L.S."/>
        </authorList>
    </citation>
    <scope>NUCLEOTIDE SEQUENCE [LARGE SCALE GENOMIC DNA]</scope>
    <source>
        <strain evidence="4">CpI1-S</strain>
    </source>
</reference>
<accession>A0A0D8BLB3</accession>
<feature type="region of interest" description="Disordered" evidence="1">
    <location>
        <begin position="1"/>
        <end position="89"/>
    </location>
</feature>
<keyword evidence="2" id="KW-1133">Transmembrane helix</keyword>
<dbReference type="OrthoDB" id="3214038at2"/>
<feature type="transmembrane region" description="Helical" evidence="2">
    <location>
        <begin position="103"/>
        <end position="123"/>
    </location>
</feature>
<name>A0A0D8BLB3_9ACTN</name>
<organism evidence="3 4">
    <name type="scientific">Frankia torreyi</name>
    <dbReference type="NCBI Taxonomy" id="1856"/>
    <lineage>
        <taxon>Bacteria</taxon>
        <taxon>Bacillati</taxon>
        <taxon>Actinomycetota</taxon>
        <taxon>Actinomycetes</taxon>
        <taxon>Frankiales</taxon>
        <taxon>Frankiaceae</taxon>
        <taxon>Frankia</taxon>
    </lineage>
</organism>